<sequence>MAIINCPFCNKKASDKSAVCGNCGGKLGEMSVEELDRLQRDKRLALGQSLNNHAMMSLIIFLGSFAWYYYREPETDSLEMYAIHGAMLVGCAWYLVTKVRLVLYKRK</sequence>
<evidence type="ECO:0000313" key="2">
    <source>
        <dbReference type="EMBL" id="RVU37498.1"/>
    </source>
</evidence>
<dbReference type="EMBL" id="SACS01000009">
    <property type="protein sequence ID" value="RVU37498.1"/>
    <property type="molecule type" value="Genomic_DNA"/>
</dbReference>
<feature type="transmembrane region" description="Helical" evidence="1">
    <location>
        <begin position="50"/>
        <end position="70"/>
    </location>
</feature>
<keyword evidence="1" id="KW-1133">Transmembrane helix</keyword>
<comment type="caution">
    <text evidence="2">The sequence shown here is derived from an EMBL/GenBank/DDBJ whole genome shotgun (WGS) entry which is preliminary data.</text>
</comment>
<name>A0A437QSK0_9GAMM</name>
<feature type="transmembrane region" description="Helical" evidence="1">
    <location>
        <begin position="82"/>
        <end position="103"/>
    </location>
</feature>
<dbReference type="OrthoDB" id="8685152at2"/>
<accession>A0A437QSK0</accession>
<keyword evidence="3" id="KW-1185">Reference proteome</keyword>
<evidence type="ECO:0000256" key="1">
    <source>
        <dbReference type="SAM" id="Phobius"/>
    </source>
</evidence>
<keyword evidence="1" id="KW-0812">Transmembrane</keyword>
<organism evidence="2 3">
    <name type="scientific">Rheinheimera riviphila</name>
    <dbReference type="NCBI Taxonomy" id="1834037"/>
    <lineage>
        <taxon>Bacteria</taxon>
        <taxon>Pseudomonadati</taxon>
        <taxon>Pseudomonadota</taxon>
        <taxon>Gammaproteobacteria</taxon>
        <taxon>Chromatiales</taxon>
        <taxon>Chromatiaceae</taxon>
        <taxon>Rheinheimera</taxon>
    </lineage>
</organism>
<proteinExistence type="predicted"/>
<gene>
    <name evidence="2" type="ORF">EOE67_09925</name>
</gene>
<dbReference type="RefSeq" id="WP_127698939.1">
    <property type="nucleotide sequence ID" value="NZ_SACS01000009.1"/>
</dbReference>
<evidence type="ECO:0000313" key="3">
    <source>
        <dbReference type="Proteomes" id="UP000283077"/>
    </source>
</evidence>
<dbReference type="Proteomes" id="UP000283077">
    <property type="component" value="Unassembled WGS sequence"/>
</dbReference>
<protein>
    <submittedName>
        <fullName evidence="2">Zinc ribbon domain-containing protein</fullName>
    </submittedName>
</protein>
<keyword evidence="1" id="KW-0472">Membrane</keyword>
<dbReference type="AlphaFoldDB" id="A0A437QSK0"/>
<reference evidence="2 3" key="1">
    <citation type="submission" date="2019-01" db="EMBL/GenBank/DDBJ databases">
        <authorList>
            <person name="Chen W.-M."/>
        </authorList>
    </citation>
    <scope>NUCLEOTIDE SEQUENCE [LARGE SCALE GENOMIC DNA]</scope>
    <source>
        <strain evidence="2 3">KYPC3</strain>
    </source>
</reference>